<gene>
    <name evidence="1" type="ORF">EK21DRAFT_116999</name>
</gene>
<dbReference type="Proteomes" id="UP000799777">
    <property type="component" value="Unassembled WGS sequence"/>
</dbReference>
<name>A0A9P4H0S5_9PLEO</name>
<comment type="caution">
    <text evidence="1">The sequence shown here is derived from an EMBL/GenBank/DDBJ whole genome shotgun (WGS) entry which is preliminary data.</text>
</comment>
<dbReference type="AlphaFoldDB" id="A0A9P4H0S5"/>
<accession>A0A9P4H0S5</accession>
<dbReference type="EMBL" id="ML978271">
    <property type="protein sequence ID" value="KAF2025209.1"/>
    <property type="molecule type" value="Genomic_DNA"/>
</dbReference>
<evidence type="ECO:0000313" key="1">
    <source>
        <dbReference type="EMBL" id="KAF2025209.1"/>
    </source>
</evidence>
<keyword evidence="2" id="KW-1185">Reference proteome</keyword>
<evidence type="ECO:0000313" key="2">
    <source>
        <dbReference type="Proteomes" id="UP000799777"/>
    </source>
</evidence>
<protein>
    <submittedName>
        <fullName evidence="1">Uncharacterized protein</fullName>
    </submittedName>
</protein>
<sequence>MTCYLRNGSKARHAVPCDHTAILQGKHTACCDPDDQCLTNGLCRDPAVNDITNFVWFFGNTDVTFQDPSSGNYCDKVNTGNNHLIFKCPEQEKWCCNTGDPAPSGASGVYDRSIFGNVDFDQDVDACDAFNCDVYFGDGECDEYDYFYEFIECAAHAIVFEVFTWRGIRDRIGWWRGPSIGIGLVLPLAAAKEVEGSAFKRNHEL</sequence>
<organism evidence="1 2">
    <name type="scientific">Setomelanomma holmii</name>
    <dbReference type="NCBI Taxonomy" id="210430"/>
    <lineage>
        <taxon>Eukaryota</taxon>
        <taxon>Fungi</taxon>
        <taxon>Dikarya</taxon>
        <taxon>Ascomycota</taxon>
        <taxon>Pezizomycotina</taxon>
        <taxon>Dothideomycetes</taxon>
        <taxon>Pleosporomycetidae</taxon>
        <taxon>Pleosporales</taxon>
        <taxon>Pleosporineae</taxon>
        <taxon>Phaeosphaeriaceae</taxon>
        <taxon>Setomelanomma</taxon>
    </lineage>
</organism>
<proteinExistence type="predicted"/>
<reference evidence="1" key="1">
    <citation type="journal article" date="2020" name="Stud. Mycol.">
        <title>101 Dothideomycetes genomes: a test case for predicting lifestyles and emergence of pathogens.</title>
        <authorList>
            <person name="Haridas S."/>
            <person name="Albert R."/>
            <person name="Binder M."/>
            <person name="Bloem J."/>
            <person name="Labutti K."/>
            <person name="Salamov A."/>
            <person name="Andreopoulos B."/>
            <person name="Baker S."/>
            <person name="Barry K."/>
            <person name="Bills G."/>
            <person name="Bluhm B."/>
            <person name="Cannon C."/>
            <person name="Castanera R."/>
            <person name="Culley D."/>
            <person name="Daum C."/>
            <person name="Ezra D."/>
            <person name="Gonzalez J."/>
            <person name="Henrissat B."/>
            <person name="Kuo A."/>
            <person name="Liang C."/>
            <person name="Lipzen A."/>
            <person name="Lutzoni F."/>
            <person name="Magnuson J."/>
            <person name="Mondo S."/>
            <person name="Nolan M."/>
            <person name="Ohm R."/>
            <person name="Pangilinan J."/>
            <person name="Park H.-J."/>
            <person name="Ramirez L."/>
            <person name="Alfaro M."/>
            <person name="Sun H."/>
            <person name="Tritt A."/>
            <person name="Yoshinaga Y."/>
            <person name="Zwiers L.-H."/>
            <person name="Turgeon B."/>
            <person name="Goodwin S."/>
            <person name="Spatafora J."/>
            <person name="Crous P."/>
            <person name="Grigoriev I."/>
        </authorList>
    </citation>
    <scope>NUCLEOTIDE SEQUENCE</scope>
    <source>
        <strain evidence="1">CBS 110217</strain>
    </source>
</reference>
<dbReference type="OrthoDB" id="5215637at2759"/>